<dbReference type="PRINTS" id="PR00153">
    <property type="entry name" value="CSAPPISMRASE"/>
</dbReference>
<keyword evidence="3" id="KW-1185">Reference proteome</keyword>
<keyword evidence="2" id="KW-0413">Isomerase</keyword>
<evidence type="ECO:0000313" key="2">
    <source>
        <dbReference type="EMBL" id="KAF5742050.1"/>
    </source>
</evidence>
<dbReference type="GO" id="GO:0003755">
    <property type="term" value="F:peptidyl-prolyl cis-trans isomerase activity"/>
    <property type="evidence" value="ECO:0007669"/>
    <property type="project" value="InterPro"/>
</dbReference>
<evidence type="ECO:0000259" key="1">
    <source>
        <dbReference type="PROSITE" id="PS50072"/>
    </source>
</evidence>
<dbReference type="InParanoid" id="A0A7J7D6Q8"/>
<sequence>MATLVFMAFPIPSPIQPPLLSTTITSITRRSLLLSTALSPLPAITSSPPLDTKITDRVFMDFSICPNYSRSDRTVSDSLPSICADTTPLGRVVIGLYGHLVPLTVSNFKTMCTSSLPSYKNTLIHKIFPGQFFLAGRQGIKEKGELHPPLDLARNTESVDSRAFLLRHSRPGVVSLCLSENDDDDDVKLDPDYRNVEFLITTGPGPCPQLDNKNIVFGTVLEGLDVVREIASIPTYKPSERIRQFNDLAEFLGDERAQNARALWNKPLKAVYISDCGELKLLDSGSTKNLPSIRLAIRPKTIPFALNRTYLNNMLGSNENQLATLSS</sequence>
<dbReference type="InterPro" id="IPR029000">
    <property type="entry name" value="Cyclophilin-like_dom_sf"/>
</dbReference>
<reference evidence="2 3" key="1">
    <citation type="journal article" date="2020" name="Nat. Commun.">
        <title>Genome of Tripterygium wilfordii and identification of cytochrome P450 involved in triptolide biosynthesis.</title>
        <authorList>
            <person name="Tu L."/>
            <person name="Su P."/>
            <person name="Zhang Z."/>
            <person name="Gao L."/>
            <person name="Wang J."/>
            <person name="Hu T."/>
            <person name="Zhou J."/>
            <person name="Zhang Y."/>
            <person name="Zhao Y."/>
            <person name="Liu Y."/>
            <person name="Song Y."/>
            <person name="Tong Y."/>
            <person name="Lu Y."/>
            <person name="Yang J."/>
            <person name="Xu C."/>
            <person name="Jia M."/>
            <person name="Peters R.J."/>
            <person name="Huang L."/>
            <person name="Gao W."/>
        </authorList>
    </citation>
    <scope>NUCLEOTIDE SEQUENCE [LARGE SCALE GENOMIC DNA]</scope>
    <source>
        <strain evidence="3">cv. XIE 37</strain>
        <tissue evidence="2">Leaf</tissue>
    </source>
</reference>
<accession>A0A7J7D6Q8</accession>
<dbReference type="EMBL" id="JAAARO010000009">
    <property type="protein sequence ID" value="KAF5742050.1"/>
    <property type="molecule type" value="Genomic_DNA"/>
</dbReference>
<evidence type="ECO:0000313" key="3">
    <source>
        <dbReference type="Proteomes" id="UP000593562"/>
    </source>
</evidence>
<dbReference type="PANTHER" id="PTHR47875:SF1">
    <property type="entry name" value="PEPTIDYL-PROLYL CIS-TRANS ISOMERASE CYP28, CHLOROPLASTIC"/>
    <property type="match status" value="1"/>
</dbReference>
<dbReference type="Gene3D" id="2.40.100.10">
    <property type="entry name" value="Cyclophilin-like"/>
    <property type="match status" value="1"/>
</dbReference>
<dbReference type="PANTHER" id="PTHR47875">
    <property type="entry name" value="PEPTIDYL-PROLYL CIS-TRANS ISOMERASE CYP28, CHLOROPLASTIC"/>
    <property type="match status" value="1"/>
</dbReference>
<organism evidence="2 3">
    <name type="scientific">Tripterygium wilfordii</name>
    <name type="common">Thunder God vine</name>
    <dbReference type="NCBI Taxonomy" id="458696"/>
    <lineage>
        <taxon>Eukaryota</taxon>
        <taxon>Viridiplantae</taxon>
        <taxon>Streptophyta</taxon>
        <taxon>Embryophyta</taxon>
        <taxon>Tracheophyta</taxon>
        <taxon>Spermatophyta</taxon>
        <taxon>Magnoliopsida</taxon>
        <taxon>eudicotyledons</taxon>
        <taxon>Gunneridae</taxon>
        <taxon>Pentapetalae</taxon>
        <taxon>rosids</taxon>
        <taxon>fabids</taxon>
        <taxon>Celastrales</taxon>
        <taxon>Celastraceae</taxon>
        <taxon>Tripterygium</taxon>
    </lineage>
</organism>
<name>A0A7J7D6Q8_TRIWF</name>
<comment type="caution">
    <text evidence="2">The sequence shown here is derived from an EMBL/GenBank/DDBJ whole genome shotgun (WGS) entry which is preliminary data.</text>
</comment>
<protein>
    <submittedName>
        <fullName evidence="2">Peptidyl-prolyl cis-trans isomerase CYP28 chloroplastic</fullName>
    </submittedName>
</protein>
<dbReference type="FunCoup" id="A0A7J7D6Q8">
    <property type="interactions" value="1367"/>
</dbReference>
<dbReference type="InterPro" id="IPR044178">
    <property type="entry name" value="CYP28-like"/>
</dbReference>
<proteinExistence type="predicted"/>
<gene>
    <name evidence="2" type="ORF">HS088_TW09G00089</name>
</gene>
<dbReference type="FunFam" id="2.40.100.10:FF:000037">
    <property type="entry name" value="Peptidyl-prolyl cis-trans isomerase"/>
    <property type="match status" value="1"/>
</dbReference>
<dbReference type="PROSITE" id="PS50072">
    <property type="entry name" value="CSA_PPIASE_2"/>
    <property type="match status" value="1"/>
</dbReference>
<feature type="domain" description="PPIase cyclophilin-type" evidence="1">
    <location>
        <begin position="79"/>
        <end position="278"/>
    </location>
</feature>
<dbReference type="GO" id="GO:0009507">
    <property type="term" value="C:chloroplast"/>
    <property type="evidence" value="ECO:0007669"/>
    <property type="project" value="TreeGrafter"/>
</dbReference>
<dbReference type="Proteomes" id="UP000593562">
    <property type="component" value="Unassembled WGS sequence"/>
</dbReference>
<dbReference type="Pfam" id="PF00160">
    <property type="entry name" value="Pro_isomerase"/>
    <property type="match status" value="1"/>
</dbReference>
<dbReference type="InterPro" id="IPR002130">
    <property type="entry name" value="Cyclophilin-type_PPIase_dom"/>
</dbReference>
<dbReference type="SUPFAM" id="SSF50891">
    <property type="entry name" value="Cyclophilin-like"/>
    <property type="match status" value="1"/>
</dbReference>
<dbReference type="AlphaFoldDB" id="A0A7J7D6Q8"/>